<reference evidence="10" key="1">
    <citation type="submission" date="2020-10" db="EMBL/GenBank/DDBJ databases">
        <authorList>
            <person name="Gilroy R."/>
        </authorList>
    </citation>
    <scope>NUCLEOTIDE SEQUENCE</scope>
    <source>
        <strain evidence="10">E3-2379</strain>
    </source>
</reference>
<evidence type="ECO:0000256" key="5">
    <source>
        <dbReference type="ARBA" id="ARBA00023098"/>
    </source>
</evidence>
<comment type="similarity">
    <text evidence="2 7">Belongs to the 1-acyl-sn-glycerol-3-phosphate acyltransferase family.</text>
</comment>
<gene>
    <name evidence="10" type="ORF">IAC13_09610</name>
</gene>
<keyword evidence="6 7" id="KW-0012">Acyltransferase</keyword>
<dbReference type="SUPFAM" id="SSF69593">
    <property type="entry name" value="Glycerol-3-phosphate (1)-acyltransferase"/>
    <property type="match status" value="1"/>
</dbReference>
<keyword evidence="8" id="KW-1133">Transmembrane helix</keyword>
<protein>
    <recommendedName>
        <fullName evidence="7">1-acyl-sn-glycerol-3-phosphate acyltransferase</fullName>
        <ecNumber evidence="7">2.3.1.51</ecNumber>
    </recommendedName>
</protein>
<accession>A0A9D9I1D0</accession>
<dbReference type="Pfam" id="PF01553">
    <property type="entry name" value="Acyltransferase"/>
    <property type="match status" value="1"/>
</dbReference>
<dbReference type="GO" id="GO:0003841">
    <property type="term" value="F:1-acylglycerol-3-phosphate O-acyltransferase activity"/>
    <property type="evidence" value="ECO:0007669"/>
    <property type="project" value="UniProtKB-UniRule"/>
</dbReference>
<dbReference type="EC" id="2.3.1.51" evidence="7"/>
<dbReference type="NCBIfam" id="TIGR00530">
    <property type="entry name" value="AGP_acyltrn"/>
    <property type="match status" value="1"/>
</dbReference>
<dbReference type="GO" id="GO:0006654">
    <property type="term" value="P:phosphatidic acid biosynthetic process"/>
    <property type="evidence" value="ECO:0007669"/>
    <property type="project" value="TreeGrafter"/>
</dbReference>
<keyword evidence="8" id="KW-0812">Transmembrane</keyword>
<keyword evidence="7" id="KW-0594">Phospholipid biosynthesis</keyword>
<comment type="domain">
    <text evidence="7">The HXXXXD motif is essential for acyltransferase activity and may constitute the binding site for the phosphate moiety of the glycerol-3-phosphate.</text>
</comment>
<evidence type="ECO:0000256" key="6">
    <source>
        <dbReference type="ARBA" id="ARBA00023315"/>
    </source>
</evidence>
<keyword evidence="7" id="KW-1208">Phospholipid metabolism</keyword>
<comment type="caution">
    <text evidence="10">The sequence shown here is derived from an EMBL/GenBank/DDBJ whole genome shotgun (WGS) entry which is preliminary data.</text>
</comment>
<evidence type="ECO:0000256" key="7">
    <source>
        <dbReference type="RuleBase" id="RU361267"/>
    </source>
</evidence>
<proteinExistence type="inferred from homology"/>
<dbReference type="GO" id="GO:0016020">
    <property type="term" value="C:membrane"/>
    <property type="evidence" value="ECO:0007669"/>
    <property type="project" value="InterPro"/>
</dbReference>
<comment type="catalytic activity">
    <reaction evidence="7">
        <text>a 1-acyl-sn-glycero-3-phosphate + an acyl-CoA = a 1,2-diacyl-sn-glycero-3-phosphate + CoA</text>
        <dbReference type="Rhea" id="RHEA:19709"/>
        <dbReference type="ChEBI" id="CHEBI:57287"/>
        <dbReference type="ChEBI" id="CHEBI:57970"/>
        <dbReference type="ChEBI" id="CHEBI:58342"/>
        <dbReference type="ChEBI" id="CHEBI:58608"/>
        <dbReference type="EC" id="2.3.1.51"/>
    </reaction>
</comment>
<sequence length="244" mass="27560">MLRTLILLLFLIVYFILGCPVNIILTIMDKKNPGIKTKVSEKLVKAGFKCCLFIAGAKITVNGKEHIPLDQPVLFVSNHRSYFDILVSYVASPIPLGFVAKKEMEKIPGLSTWMKNIRCLFLDRDNIKEGLKTILEGVEQLKSGYSIQIFPEGTRNHEEQMLPFKEGSTKMAEKAKVPIIPVALKNTDALFERNKYLAMKSSNVTITFGEPIYIDQLEKEQKKFLGAYLQSIIADMLSSKDEII</sequence>
<keyword evidence="8" id="KW-0472">Membrane</keyword>
<dbReference type="CDD" id="cd07989">
    <property type="entry name" value="LPLAT_AGPAT-like"/>
    <property type="match status" value="1"/>
</dbReference>
<dbReference type="InterPro" id="IPR002123">
    <property type="entry name" value="Plipid/glycerol_acylTrfase"/>
</dbReference>
<keyword evidence="3 7" id="KW-0444">Lipid biosynthesis</keyword>
<organism evidence="10 11">
    <name type="scientific">Candidatus Scybalomonas excrementavium</name>
    <dbReference type="NCBI Taxonomy" id="2840943"/>
    <lineage>
        <taxon>Bacteria</taxon>
        <taxon>Bacillati</taxon>
        <taxon>Bacillota</taxon>
        <taxon>Clostridia</taxon>
        <taxon>Lachnospirales</taxon>
        <taxon>Lachnospiraceae</taxon>
        <taxon>Lachnospiraceae incertae sedis</taxon>
        <taxon>Candidatus Scybalomonas</taxon>
    </lineage>
</organism>
<keyword evidence="5 7" id="KW-0443">Lipid metabolism</keyword>
<reference evidence="10" key="2">
    <citation type="journal article" date="2021" name="PeerJ">
        <title>Extensive microbial diversity within the chicken gut microbiome revealed by metagenomics and culture.</title>
        <authorList>
            <person name="Gilroy R."/>
            <person name="Ravi A."/>
            <person name="Getino M."/>
            <person name="Pursley I."/>
            <person name="Horton D.L."/>
            <person name="Alikhan N.F."/>
            <person name="Baker D."/>
            <person name="Gharbi K."/>
            <person name="Hall N."/>
            <person name="Watson M."/>
            <person name="Adriaenssens E.M."/>
            <person name="Foster-Nyarko E."/>
            <person name="Jarju S."/>
            <person name="Secka A."/>
            <person name="Antonio M."/>
            <person name="Oren A."/>
            <person name="Chaudhuri R.R."/>
            <person name="La Ragione R."/>
            <person name="Hildebrand F."/>
            <person name="Pallen M.J."/>
        </authorList>
    </citation>
    <scope>NUCLEOTIDE SEQUENCE</scope>
    <source>
        <strain evidence="10">E3-2379</strain>
    </source>
</reference>
<evidence type="ECO:0000313" key="10">
    <source>
        <dbReference type="EMBL" id="MBO8464175.1"/>
    </source>
</evidence>
<evidence type="ECO:0000259" key="9">
    <source>
        <dbReference type="SMART" id="SM00563"/>
    </source>
</evidence>
<dbReference type="PANTHER" id="PTHR10434">
    <property type="entry name" value="1-ACYL-SN-GLYCEROL-3-PHOSPHATE ACYLTRANSFERASE"/>
    <property type="match status" value="1"/>
</dbReference>
<feature type="domain" description="Phospholipid/glycerol acyltransferase" evidence="9">
    <location>
        <begin position="73"/>
        <end position="187"/>
    </location>
</feature>
<evidence type="ECO:0000256" key="8">
    <source>
        <dbReference type="SAM" id="Phobius"/>
    </source>
</evidence>
<evidence type="ECO:0000256" key="2">
    <source>
        <dbReference type="ARBA" id="ARBA00008655"/>
    </source>
</evidence>
<dbReference type="EMBL" id="JADIML010000274">
    <property type="protein sequence ID" value="MBO8464175.1"/>
    <property type="molecule type" value="Genomic_DNA"/>
</dbReference>
<dbReference type="Proteomes" id="UP000823618">
    <property type="component" value="Unassembled WGS sequence"/>
</dbReference>
<keyword evidence="4 7" id="KW-0808">Transferase</keyword>
<comment type="pathway">
    <text evidence="1">Lipid metabolism.</text>
</comment>
<dbReference type="PROSITE" id="PS51257">
    <property type="entry name" value="PROKAR_LIPOPROTEIN"/>
    <property type="match status" value="1"/>
</dbReference>
<name>A0A9D9I1D0_9FIRM</name>
<dbReference type="PANTHER" id="PTHR10434:SF64">
    <property type="entry name" value="1-ACYL-SN-GLYCEROL-3-PHOSPHATE ACYLTRANSFERASE-RELATED"/>
    <property type="match status" value="1"/>
</dbReference>
<evidence type="ECO:0000313" key="11">
    <source>
        <dbReference type="Proteomes" id="UP000823618"/>
    </source>
</evidence>
<evidence type="ECO:0000256" key="4">
    <source>
        <dbReference type="ARBA" id="ARBA00022679"/>
    </source>
</evidence>
<evidence type="ECO:0000256" key="3">
    <source>
        <dbReference type="ARBA" id="ARBA00022516"/>
    </source>
</evidence>
<dbReference type="SMART" id="SM00563">
    <property type="entry name" value="PlsC"/>
    <property type="match status" value="1"/>
</dbReference>
<feature type="transmembrane region" description="Helical" evidence="8">
    <location>
        <begin position="6"/>
        <end position="28"/>
    </location>
</feature>
<dbReference type="InterPro" id="IPR004552">
    <property type="entry name" value="AGP_acyltrans"/>
</dbReference>
<dbReference type="AlphaFoldDB" id="A0A9D9I1D0"/>
<evidence type="ECO:0000256" key="1">
    <source>
        <dbReference type="ARBA" id="ARBA00005189"/>
    </source>
</evidence>